<dbReference type="Proteomes" id="UP001158598">
    <property type="component" value="Chromosome"/>
</dbReference>
<protein>
    <recommendedName>
        <fullName evidence="2 5">Methionyl-tRNA formyltransferase</fullName>
        <ecNumber evidence="2 5">2.1.2.9</ecNumber>
    </recommendedName>
</protein>
<evidence type="ECO:0000256" key="2">
    <source>
        <dbReference type="ARBA" id="ARBA00012261"/>
    </source>
</evidence>
<feature type="domain" description="Formyl transferase N-terminal" evidence="6">
    <location>
        <begin position="1"/>
        <end position="179"/>
    </location>
</feature>
<dbReference type="EC" id="2.1.2.9" evidence="2 5"/>
<dbReference type="GO" id="GO:0004479">
    <property type="term" value="F:methionyl-tRNA formyltransferase activity"/>
    <property type="evidence" value="ECO:0007669"/>
    <property type="project" value="UniProtKB-UniRule"/>
</dbReference>
<keyword evidence="4 5" id="KW-0648">Protein biosynthesis</keyword>
<dbReference type="GO" id="GO:0005829">
    <property type="term" value="C:cytosol"/>
    <property type="evidence" value="ECO:0007669"/>
    <property type="project" value="TreeGrafter"/>
</dbReference>
<evidence type="ECO:0000256" key="1">
    <source>
        <dbReference type="ARBA" id="ARBA00010699"/>
    </source>
</evidence>
<evidence type="ECO:0000256" key="4">
    <source>
        <dbReference type="ARBA" id="ARBA00022917"/>
    </source>
</evidence>
<keyword evidence="3 5" id="KW-0808">Transferase</keyword>
<dbReference type="FunFam" id="3.40.50.12230:FF:000001">
    <property type="entry name" value="Methionyl-tRNA formyltransferase"/>
    <property type="match status" value="1"/>
</dbReference>
<organism evidence="8 9">
    <name type="scientific">Methylococcus capsulatus</name>
    <dbReference type="NCBI Taxonomy" id="414"/>
    <lineage>
        <taxon>Bacteria</taxon>
        <taxon>Pseudomonadati</taxon>
        <taxon>Pseudomonadota</taxon>
        <taxon>Gammaproteobacteria</taxon>
        <taxon>Methylococcales</taxon>
        <taxon>Methylococcaceae</taxon>
        <taxon>Methylococcus</taxon>
    </lineage>
</organism>
<evidence type="ECO:0000259" key="7">
    <source>
        <dbReference type="Pfam" id="PF02911"/>
    </source>
</evidence>
<dbReference type="InterPro" id="IPR005793">
    <property type="entry name" value="Formyl_trans_C"/>
</dbReference>
<evidence type="ECO:0000259" key="6">
    <source>
        <dbReference type="Pfam" id="PF00551"/>
    </source>
</evidence>
<name>A0AA35Y081_METCP</name>
<evidence type="ECO:0000313" key="9">
    <source>
        <dbReference type="Proteomes" id="UP001158598"/>
    </source>
</evidence>
<evidence type="ECO:0000256" key="3">
    <source>
        <dbReference type="ARBA" id="ARBA00022679"/>
    </source>
</evidence>
<gene>
    <name evidence="5 8" type="primary">fmt</name>
    <name evidence="8" type="ORF">MCNOR_1701</name>
</gene>
<comment type="similarity">
    <text evidence="1 5">Belongs to the Fmt family.</text>
</comment>
<dbReference type="CDD" id="cd08704">
    <property type="entry name" value="Met_tRNA_FMT_C"/>
    <property type="match status" value="1"/>
</dbReference>
<dbReference type="PANTHER" id="PTHR11138">
    <property type="entry name" value="METHIONYL-TRNA FORMYLTRANSFERASE"/>
    <property type="match status" value="1"/>
</dbReference>
<accession>A0AA35Y081</accession>
<proteinExistence type="inferred from homology"/>
<reference evidence="8" key="1">
    <citation type="submission" date="2023-03" db="EMBL/GenBank/DDBJ databases">
        <authorList>
            <person name="Pearce D."/>
        </authorList>
    </citation>
    <scope>NUCLEOTIDE SEQUENCE</scope>
    <source>
        <strain evidence="8">Mc</strain>
    </source>
</reference>
<dbReference type="SUPFAM" id="SSF50486">
    <property type="entry name" value="FMT C-terminal domain-like"/>
    <property type="match status" value="1"/>
</dbReference>
<feature type="binding site" evidence="5">
    <location>
        <begin position="109"/>
        <end position="112"/>
    </location>
    <ligand>
        <name>(6S)-5,6,7,8-tetrahydrofolate</name>
        <dbReference type="ChEBI" id="CHEBI:57453"/>
    </ligand>
</feature>
<dbReference type="InterPro" id="IPR044135">
    <property type="entry name" value="Met-tRNA-FMT_C"/>
</dbReference>
<comment type="catalytic activity">
    <reaction evidence="5">
        <text>L-methionyl-tRNA(fMet) + (6R)-10-formyltetrahydrofolate = N-formyl-L-methionyl-tRNA(fMet) + (6S)-5,6,7,8-tetrahydrofolate + H(+)</text>
        <dbReference type="Rhea" id="RHEA:24380"/>
        <dbReference type="Rhea" id="RHEA-COMP:9952"/>
        <dbReference type="Rhea" id="RHEA-COMP:9953"/>
        <dbReference type="ChEBI" id="CHEBI:15378"/>
        <dbReference type="ChEBI" id="CHEBI:57453"/>
        <dbReference type="ChEBI" id="CHEBI:78530"/>
        <dbReference type="ChEBI" id="CHEBI:78844"/>
        <dbReference type="ChEBI" id="CHEBI:195366"/>
        <dbReference type="EC" id="2.1.2.9"/>
    </reaction>
</comment>
<evidence type="ECO:0000313" key="8">
    <source>
        <dbReference type="EMBL" id="CAI8808220.1"/>
    </source>
</evidence>
<dbReference type="HAMAP" id="MF_00182">
    <property type="entry name" value="Formyl_trans"/>
    <property type="match status" value="1"/>
</dbReference>
<dbReference type="AlphaFoldDB" id="A0AA35Y081"/>
<evidence type="ECO:0000256" key="5">
    <source>
        <dbReference type="HAMAP-Rule" id="MF_00182"/>
    </source>
</evidence>
<dbReference type="PANTHER" id="PTHR11138:SF5">
    <property type="entry name" value="METHIONYL-TRNA FORMYLTRANSFERASE, MITOCHONDRIAL"/>
    <property type="match status" value="1"/>
</dbReference>
<dbReference type="CDD" id="cd08646">
    <property type="entry name" value="FMT_core_Met-tRNA-FMT_N"/>
    <property type="match status" value="1"/>
</dbReference>
<dbReference type="InterPro" id="IPR002376">
    <property type="entry name" value="Formyl_transf_N"/>
</dbReference>
<dbReference type="RefSeq" id="WP_017365598.1">
    <property type="nucleotide sequence ID" value="NZ_OX458332.1"/>
</dbReference>
<comment type="function">
    <text evidence="5">Attaches a formyl group to the free amino group of methionyl-tRNA(fMet). The formyl group appears to play a dual role in the initiator identity of N-formylmethionyl-tRNA by promoting its recognition by IF2 and preventing the misappropriation of this tRNA by the elongation apparatus.</text>
</comment>
<feature type="domain" description="Formyl transferase C-terminal" evidence="7">
    <location>
        <begin position="203"/>
        <end position="299"/>
    </location>
</feature>
<dbReference type="InterPro" id="IPR036477">
    <property type="entry name" value="Formyl_transf_N_sf"/>
</dbReference>
<sequence length="308" mass="33228">MRIVFAGTPEFAVPTLRALIASGHPPCAVYTQPDRPAGRGRKIAPSPVKRLAIEHGLPVFQPASLKGPEERERLVALEPDLMVVVAYGLILPTPVLTVPRFGCVNIHASLLPRWRGAAPIQRAILAGDRETGVTLMRIEPRLDAGPMLGKRSCSIGDDDTTASLHDRLAGLGAELLIELLPGLAADRLVGEIQDESQVTYAEKIEKSEARLDWQKDATSLSRRVRAFNPWPVAETTLEGTVLRIWSAQVLDPAPDAPPGSIIACTKNLDVACGRGALRILEVQPPGKRRMSAKDFLNAHALAGKRLGT</sequence>
<dbReference type="InterPro" id="IPR041711">
    <property type="entry name" value="Met-tRNA-FMT_N"/>
</dbReference>
<dbReference type="Gene3D" id="3.40.50.12230">
    <property type="match status" value="1"/>
</dbReference>
<dbReference type="InterPro" id="IPR011034">
    <property type="entry name" value="Formyl_transferase-like_C_sf"/>
</dbReference>
<dbReference type="InterPro" id="IPR005794">
    <property type="entry name" value="Fmt"/>
</dbReference>
<dbReference type="Pfam" id="PF00551">
    <property type="entry name" value="Formyl_trans_N"/>
    <property type="match status" value="1"/>
</dbReference>
<dbReference type="SUPFAM" id="SSF53328">
    <property type="entry name" value="Formyltransferase"/>
    <property type="match status" value="1"/>
</dbReference>
<dbReference type="EMBL" id="OX458332">
    <property type="protein sequence ID" value="CAI8808220.1"/>
    <property type="molecule type" value="Genomic_DNA"/>
</dbReference>
<dbReference type="NCBIfam" id="TIGR00460">
    <property type="entry name" value="fmt"/>
    <property type="match status" value="1"/>
</dbReference>
<dbReference type="Pfam" id="PF02911">
    <property type="entry name" value="Formyl_trans_C"/>
    <property type="match status" value="1"/>
</dbReference>